<dbReference type="InterPro" id="IPR011993">
    <property type="entry name" value="PH-like_dom_sf"/>
</dbReference>
<keyword evidence="1 3" id="KW-0728">SH3 domain</keyword>
<dbReference type="Pfam" id="PF22697">
    <property type="entry name" value="SOS1_NGEF_PH"/>
    <property type="match status" value="1"/>
</dbReference>
<dbReference type="PANTHER" id="PTHR22826">
    <property type="entry name" value="RHO GUANINE EXCHANGE FACTOR-RELATED"/>
    <property type="match status" value="1"/>
</dbReference>
<dbReference type="SUPFAM" id="SSF48065">
    <property type="entry name" value="DBL homology domain (DH-domain)"/>
    <property type="match status" value="1"/>
</dbReference>
<dbReference type="SUPFAM" id="SSF50044">
    <property type="entry name" value="SH3-domain"/>
    <property type="match status" value="1"/>
</dbReference>
<dbReference type="InterPro" id="IPR001452">
    <property type="entry name" value="SH3_domain"/>
</dbReference>
<dbReference type="STRING" id="174720.A0A0N5CB56"/>
<dbReference type="InterPro" id="IPR036028">
    <property type="entry name" value="SH3-like_dom_sf"/>
</dbReference>
<feature type="domain" description="SH3" evidence="5">
    <location>
        <begin position="63"/>
        <end position="127"/>
    </location>
</feature>
<evidence type="ECO:0000313" key="8">
    <source>
        <dbReference type="WBParaSite" id="SPAL_0001511900.1"/>
    </source>
</evidence>
<dbReference type="InterPro" id="IPR035899">
    <property type="entry name" value="DBL_dom_sf"/>
</dbReference>
<feature type="domain" description="DH" evidence="6">
    <location>
        <begin position="154"/>
        <end position="332"/>
    </location>
</feature>
<dbReference type="SMART" id="SM00325">
    <property type="entry name" value="RhoGEF"/>
    <property type="match status" value="1"/>
</dbReference>
<dbReference type="Gene3D" id="2.30.29.30">
    <property type="entry name" value="Pleckstrin-homology domain (PH domain)/Phosphotyrosine-binding domain (PTB)"/>
    <property type="match status" value="1"/>
</dbReference>
<dbReference type="GO" id="GO:0005737">
    <property type="term" value="C:cytoplasm"/>
    <property type="evidence" value="ECO:0007669"/>
    <property type="project" value="TreeGrafter"/>
</dbReference>
<organism evidence="7 8">
    <name type="scientific">Strongyloides papillosus</name>
    <name type="common">Intestinal threadworm</name>
    <dbReference type="NCBI Taxonomy" id="174720"/>
    <lineage>
        <taxon>Eukaryota</taxon>
        <taxon>Metazoa</taxon>
        <taxon>Ecdysozoa</taxon>
        <taxon>Nematoda</taxon>
        <taxon>Chromadorea</taxon>
        <taxon>Rhabditida</taxon>
        <taxon>Tylenchina</taxon>
        <taxon>Panagrolaimomorpha</taxon>
        <taxon>Strongyloidoidea</taxon>
        <taxon>Strongyloididae</taxon>
        <taxon>Strongyloides</taxon>
    </lineage>
</organism>
<dbReference type="GO" id="GO:0005085">
    <property type="term" value="F:guanyl-nucleotide exchange factor activity"/>
    <property type="evidence" value="ECO:0007669"/>
    <property type="project" value="UniProtKB-KW"/>
</dbReference>
<dbReference type="PROSITE" id="PS50002">
    <property type="entry name" value="SH3"/>
    <property type="match status" value="1"/>
</dbReference>
<dbReference type="AlphaFoldDB" id="A0A0N5CB56"/>
<evidence type="ECO:0000259" key="6">
    <source>
        <dbReference type="PROSITE" id="PS50010"/>
    </source>
</evidence>
<proteinExistence type="predicted"/>
<accession>A0A0N5CB56</accession>
<dbReference type="WBParaSite" id="SPAL_0001511900.1">
    <property type="protein sequence ID" value="SPAL_0001511900.1"/>
    <property type="gene ID" value="SPAL_0001511900"/>
</dbReference>
<evidence type="ECO:0000256" key="4">
    <source>
        <dbReference type="SAM" id="MobiDB-lite"/>
    </source>
</evidence>
<keyword evidence="2" id="KW-0344">Guanine-nucleotide releasing factor</keyword>
<keyword evidence="7" id="KW-1185">Reference proteome</keyword>
<sequence>MALRRQRQLERKYSSFRKFTSTEDRNYRNRTSRSAYRDESVTSHSDKHGRSCSTEIITGSETRSYPVYVALQDFSPEEGDIDFIPIVEGQIVEVLDSKNASKWLVRTKARPPRTGWVPGSYFETPTQFYKQRKITRELSEPNPSLSPEEEAIQKRDQAYGDLLKVEEEFVQSLGNLIDDFIKVFDSPRVPEIIKDKKNELTSCIKELYNFHAHVLLKGLEYYSDNPGKVGHTFLRLEKDFDSHIIFEKDYENIKKLIEIPEIKDFLQIISDKSTAGLKTYQGYLDEIVNIISQYENFFKEIIKYSQRANCSTKSMGKALEIIKSIHKRSNDLTTLEKIENYSGDVTRLGEILRQDTFQVWERETPIEDQILFLFKNKIMMVTHNKDKDTYKNYATLRLDKYTVREHTIDINSFVIQPNESGLPFFRLKPTDTKNHDIIIKAWVNDIKGVQESLGMFYI</sequence>
<name>A0A0N5CB56_STREA</name>
<evidence type="ECO:0000256" key="3">
    <source>
        <dbReference type="PROSITE-ProRule" id="PRU00192"/>
    </source>
</evidence>
<evidence type="ECO:0000256" key="1">
    <source>
        <dbReference type="ARBA" id="ARBA00022443"/>
    </source>
</evidence>
<dbReference type="InterPro" id="IPR055251">
    <property type="entry name" value="SOS1_NGEF_PH"/>
</dbReference>
<evidence type="ECO:0000259" key="5">
    <source>
        <dbReference type="PROSITE" id="PS50002"/>
    </source>
</evidence>
<dbReference type="InterPro" id="IPR051336">
    <property type="entry name" value="RhoGEF_Guanine_NuclExch_SF"/>
</dbReference>
<feature type="compositionally biased region" description="Basic and acidic residues" evidence="4">
    <location>
        <begin position="35"/>
        <end position="49"/>
    </location>
</feature>
<dbReference type="Gene3D" id="1.20.900.10">
    <property type="entry name" value="Dbl homology (DH) domain"/>
    <property type="match status" value="1"/>
</dbReference>
<feature type="region of interest" description="Disordered" evidence="4">
    <location>
        <begin position="27"/>
        <end position="51"/>
    </location>
</feature>
<reference evidence="8" key="1">
    <citation type="submission" date="2017-02" db="UniProtKB">
        <authorList>
            <consortium name="WormBaseParasite"/>
        </authorList>
    </citation>
    <scope>IDENTIFICATION</scope>
</reference>
<dbReference type="Pfam" id="PF00621">
    <property type="entry name" value="RhoGEF"/>
    <property type="match status" value="1"/>
</dbReference>
<dbReference type="Gene3D" id="2.30.30.40">
    <property type="entry name" value="SH3 Domains"/>
    <property type="match status" value="1"/>
</dbReference>
<dbReference type="Proteomes" id="UP000046392">
    <property type="component" value="Unplaced"/>
</dbReference>
<dbReference type="PROSITE" id="PS50010">
    <property type="entry name" value="DH_2"/>
    <property type="match status" value="1"/>
</dbReference>
<dbReference type="SMART" id="SM00326">
    <property type="entry name" value="SH3"/>
    <property type="match status" value="1"/>
</dbReference>
<evidence type="ECO:0000313" key="7">
    <source>
        <dbReference type="Proteomes" id="UP000046392"/>
    </source>
</evidence>
<dbReference type="InterPro" id="IPR000219">
    <property type="entry name" value="DH_dom"/>
</dbReference>
<protein>
    <submittedName>
        <fullName evidence="8">SH3 domain-containing protein</fullName>
    </submittedName>
</protein>
<dbReference type="SUPFAM" id="SSF50729">
    <property type="entry name" value="PH domain-like"/>
    <property type="match status" value="1"/>
</dbReference>
<evidence type="ECO:0000256" key="2">
    <source>
        <dbReference type="ARBA" id="ARBA00022658"/>
    </source>
</evidence>